<sequence length="155" mass="17074">MHDQTLLQLIEEDLPYAGQLLELLRDESLALQSRDMELLETILAQKQSLIVLLEQNGRRRSQLLVQLGLSADREGLQALARQSHLGDALLERGDSLSQLLSQCQAINAQVGQGIVRQQVATANQIRIITGAEPPSLYNSRGSTSKMATYRALSQA</sequence>
<evidence type="ECO:0000313" key="4">
    <source>
        <dbReference type="EMBL" id="AIS16289.1"/>
    </source>
</evidence>
<dbReference type="InterPro" id="IPR036679">
    <property type="entry name" value="FlgN-like_sf"/>
</dbReference>
<dbReference type="OrthoDB" id="5734604at2"/>
<keyword evidence="4" id="KW-0282">Flagellum</keyword>
<dbReference type="AlphaFoldDB" id="A0A089YL27"/>
<dbReference type="GO" id="GO:0044780">
    <property type="term" value="P:bacterial-type flagellum assembly"/>
    <property type="evidence" value="ECO:0007669"/>
    <property type="project" value="InterPro"/>
</dbReference>
<dbReference type="Proteomes" id="UP000029499">
    <property type="component" value="Chromosome"/>
</dbReference>
<dbReference type="RefSeq" id="WP_043185986.1">
    <property type="nucleotide sequence ID" value="NZ_CP009533.1"/>
</dbReference>
<evidence type="ECO:0000256" key="1">
    <source>
        <dbReference type="ARBA" id="ARBA00002397"/>
    </source>
</evidence>
<protein>
    <submittedName>
        <fullName evidence="4">Flagellar biosynthesis protein FlgN</fullName>
    </submittedName>
</protein>
<evidence type="ECO:0000313" key="5">
    <source>
        <dbReference type="Proteomes" id="UP000029499"/>
    </source>
</evidence>
<dbReference type="SUPFAM" id="SSF140566">
    <property type="entry name" value="FlgN-like"/>
    <property type="match status" value="1"/>
</dbReference>
<dbReference type="Gene3D" id="1.20.58.300">
    <property type="entry name" value="FlgN-like"/>
    <property type="match status" value="1"/>
</dbReference>
<keyword evidence="4" id="KW-0966">Cell projection</keyword>
<reference evidence="4 5" key="1">
    <citation type="journal article" date="2015" name="J. Biotechnol.">
        <title>Complete genome sequence of Pseudomonas rhizosphaerae IH5T (=DSM 16299T), a phosphate-solubilizing rhizobacterium for bacterial biofertilizer.</title>
        <authorList>
            <person name="Kwak Y."/>
            <person name="Jung B.K."/>
            <person name="Shin J.H."/>
        </authorList>
    </citation>
    <scope>NUCLEOTIDE SEQUENCE [LARGE SCALE GENOMIC DNA]</scope>
    <source>
        <strain evidence="4">DSM 16299</strain>
    </source>
</reference>
<proteinExistence type="inferred from homology"/>
<comment type="similarity">
    <text evidence="2">Belongs to the FlgN family.</text>
</comment>
<dbReference type="eggNOG" id="COG3418">
    <property type="taxonomic scope" value="Bacteria"/>
</dbReference>
<dbReference type="STRING" id="216142.LT40_02300"/>
<keyword evidence="5" id="KW-1185">Reference proteome</keyword>
<dbReference type="EMBL" id="CP009533">
    <property type="protein sequence ID" value="AIS16289.1"/>
    <property type="molecule type" value="Genomic_DNA"/>
</dbReference>
<evidence type="ECO:0000256" key="3">
    <source>
        <dbReference type="ARBA" id="ARBA00022795"/>
    </source>
</evidence>
<keyword evidence="4" id="KW-0969">Cilium</keyword>
<dbReference type="HOGENOM" id="CLU_138472_1_0_6"/>
<accession>A0A089YL27</accession>
<dbReference type="InterPro" id="IPR007809">
    <property type="entry name" value="FlgN-like"/>
</dbReference>
<keyword evidence="3" id="KW-1005">Bacterial flagellum biogenesis</keyword>
<evidence type="ECO:0000256" key="2">
    <source>
        <dbReference type="ARBA" id="ARBA00007703"/>
    </source>
</evidence>
<dbReference type="KEGG" id="prh:LT40_02300"/>
<organism evidence="4 5">
    <name type="scientific">Pseudomonas rhizosphaerae</name>
    <dbReference type="NCBI Taxonomy" id="216142"/>
    <lineage>
        <taxon>Bacteria</taxon>
        <taxon>Pseudomonadati</taxon>
        <taxon>Pseudomonadota</taxon>
        <taxon>Gammaproteobacteria</taxon>
        <taxon>Pseudomonadales</taxon>
        <taxon>Pseudomonadaceae</taxon>
        <taxon>Pseudomonas</taxon>
    </lineage>
</organism>
<dbReference type="Pfam" id="PF05130">
    <property type="entry name" value="FlgN"/>
    <property type="match status" value="1"/>
</dbReference>
<gene>
    <name evidence="4" type="ORF">LT40_02300</name>
</gene>
<name>A0A089YL27_9PSED</name>
<comment type="function">
    <text evidence="1">Required for the efficient initiation of filament assembly.</text>
</comment>